<evidence type="ECO:0000313" key="2">
    <source>
        <dbReference type="EMBL" id="KAL0155057.1"/>
    </source>
</evidence>
<dbReference type="InterPro" id="IPR019323">
    <property type="entry name" value="ELKS/CAST"/>
</dbReference>
<organism evidence="2 3">
    <name type="scientific">Cirrhinus mrigala</name>
    <name type="common">Mrigala</name>
    <dbReference type="NCBI Taxonomy" id="683832"/>
    <lineage>
        <taxon>Eukaryota</taxon>
        <taxon>Metazoa</taxon>
        <taxon>Chordata</taxon>
        <taxon>Craniata</taxon>
        <taxon>Vertebrata</taxon>
        <taxon>Euteleostomi</taxon>
        <taxon>Actinopterygii</taxon>
        <taxon>Neopterygii</taxon>
        <taxon>Teleostei</taxon>
        <taxon>Ostariophysi</taxon>
        <taxon>Cypriniformes</taxon>
        <taxon>Cyprinidae</taxon>
        <taxon>Labeoninae</taxon>
        <taxon>Labeonini</taxon>
        <taxon>Cirrhinus</taxon>
    </lineage>
</organism>
<evidence type="ECO:0000313" key="3">
    <source>
        <dbReference type="Proteomes" id="UP001529510"/>
    </source>
</evidence>
<accession>A0ABD0MYL9</accession>
<dbReference type="Proteomes" id="UP001529510">
    <property type="component" value="Unassembled WGS sequence"/>
</dbReference>
<keyword evidence="3" id="KW-1185">Reference proteome</keyword>
<dbReference type="AlphaFoldDB" id="A0ABD0MYL9"/>
<dbReference type="EMBL" id="JAMKFB020000025">
    <property type="protein sequence ID" value="KAL0155057.1"/>
    <property type="molecule type" value="Genomic_DNA"/>
</dbReference>
<dbReference type="Pfam" id="PF10174">
    <property type="entry name" value="Cast"/>
    <property type="match status" value="1"/>
</dbReference>
<name>A0ABD0MYL9_CIRMR</name>
<sequence>AELRIQRDLNQLLQPPGEPLACEPSEEQERQAREVFLLRRTLEEMETLVARDESVKKLLEMLHSKGPSAKASEEDHERTRRLADAEMHAHHLENLLEQRDKELAALREV</sequence>
<feature type="non-terminal residue" evidence="2">
    <location>
        <position position="1"/>
    </location>
</feature>
<gene>
    <name evidence="2" type="ORF">M9458_049320</name>
</gene>
<feature type="region of interest" description="Disordered" evidence="1">
    <location>
        <begin position="1"/>
        <end position="28"/>
    </location>
</feature>
<evidence type="ECO:0000256" key="1">
    <source>
        <dbReference type="SAM" id="MobiDB-lite"/>
    </source>
</evidence>
<reference evidence="2 3" key="1">
    <citation type="submission" date="2024-05" db="EMBL/GenBank/DDBJ databases">
        <title>Genome sequencing and assembly of Indian major carp, Cirrhinus mrigala (Hamilton, 1822).</title>
        <authorList>
            <person name="Mohindra V."/>
            <person name="Chowdhury L.M."/>
            <person name="Lal K."/>
            <person name="Jena J.K."/>
        </authorList>
    </citation>
    <scope>NUCLEOTIDE SEQUENCE [LARGE SCALE GENOMIC DNA]</scope>
    <source>
        <strain evidence="2">CM1030</strain>
        <tissue evidence="2">Blood</tissue>
    </source>
</reference>
<comment type="caution">
    <text evidence="2">The sequence shown here is derived from an EMBL/GenBank/DDBJ whole genome shotgun (WGS) entry which is preliminary data.</text>
</comment>
<feature type="non-terminal residue" evidence="2">
    <location>
        <position position="109"/>
    </location>
</feature>
<protein>
    <submittedName>
        <fullName evidence="2">Uncharacterized protein</fullName>
    </submittedName>
</protein>
<proteinExistence type="predicted"/>